<comment type="caution">
    <text evidence="1">The sequence shown here is derived from an EMBL/GenBank/DDBJ whole genome shotgun (WGS) entry which is preliminary data.</text>
</comment>
<dbReference type="Proteomes" id="UP000292052">
    <property type="component" value="Unassembled WGS sequence"/>
</dbReference>
<dbReference type="EMBL" id="QDEB01134554">
    <property type="protein sequence ID" value="RZB38709.1"/>
    <property type="molecule type" value="Genomic_DNA"/>
</dbReference>
<keyword evidence="2" id="KW-1185">Reference proteome</keyword>
<name>A0A482V633_ASBVE</name>
<protein>
    <submittedName>
        <fullName evidence="1">Uncharacterized protein</fullName>
    </submittedName>
</protein>
<evidence type="ECO:0000313" key="2">
    <source>
        <dbReference type="Proteomes" id="UP000292052"/>
    </source>
</evidence>
<dbReference type="STRING" id="1661398.A0A482V633"/>
<proteinExistence type="predicted"/>
<organism evidence="1 2">
    <name type="scientific">Asbolus verrucosus</name>
    <name type="common">Desert ironclad beetle</name>
    <dbReference type="NCBI Taxonomy" id="1661398"/>
    <lineage>
        <taxon>Eukaryota</taxon>
        <taxon>Metazoa</taxon>
        <taxon>Ecdysozoa</taxon>
        <taxon>Arthropoda</taxon>
        <taxon>Hexapoda</taxon>
        <taxon>Insecta</taxon>
        <taxon>Pterygota</taxon>
        <taxon>Neoptera</taxon>
        <taxon>Endopterygota</taxon>
        <taxon>Coleoptera</taxon>
        <taxon>Polyphaga</taxon>
        <taxon>Cucujiformia</taxon>
        <taxon>Tenebrionidae</taxon>
        <taxon>Pimeliinae</taxon>
        <taxon>Asbolus</taxon>
    </lineage>
</organism>
<reference evidence="1 2" key="1">
    <citation type="submission" date="2017-03" db="EMBL/GenBank/DDBJ databases">
        <title>Genome of the blue death feigning beetle - Asbolus verrucosus.</title>
        <authorList>
            <person name="Rider S.D."/>
        </authorList>
    </citation>
    <scope>NUCLEOTIDE SEQUENCE [LARGE SCALE GENOMIC DNA]</scope>
    <source>
        <strain evidence="1">Butters</strain>
        <tissue evidence="1">Head and leg muscle</tissue>
    </source>
</reference>
<evidence type="ECO:0000313" key="1">
    <source>
        <dbReference type="EMBL" id="RZB38709.1"/>
    </source>
</evidence>
<dbReference type="OrthoDB" id="6764350at2759"/>
<gene>
    <name evidence="1" type="ORF">BDFB_013314</name>
</gene>
<dbReference type="AlphaFoldDB" id="A0A482V633"/>
<sequence>MREISEKVKENLLPEKSRNLYMKAYVTFTNWCSSKNINLVSKDVLLAYFQDYAGDKKASTLWAHYSMLKSTISLTLGCMTLTSSDLYNVGEKYP</sequence>
<accession>A0A482V633</accession>